<dbReference type="PANTHER" id="PTHR43791:SF36">
    <property type="entry name" value="TRANSPORTER, PUTATIVE (AFU_ORTHOLOGUE AFUA_6G08340)-RELATED"/>
    <property type="match status" value="1"/>
</dbReference>
<feature type="transmembrane region" description="Helical" evidence="6">
    <location>
        <begin position="379"/>
        <end position="399"/>
    </location>
</feature>
<evidence type="ECO:0000256" key="1">
    <source>
        <dbReference type="ARBA" id="ARBA00004651"/>
    </source>
</evidence>
<feature type="transmembrane region" description="Helical" evidence="6">
    <location>
        <begin position="33"/>
        <end position="52"/>
    </location>
</feature>
<feature type="transmembrane region" description="Helical" evidence="6">
    <location>
        <begin position="298"/>
        <end position="317"/>
    </location>
</feature>
<evidence type="ECO:0000256" key="4">
    <source>
        <dbReference type="ARBA" id="ARBA00022989"/>
    </source>
</evidence>
<dbReference type="Gene3D" id="1.20.1250.20">
    <property type="entry name" value="MFS general substrate transporter like domains"/>
    <property type="match status" value="2"/>
</dbReference>
<sequence length="455" mass="49997">MSNSSASYASAYEATNPAVDAGVDLHSFQRRRMLHVVLPLFLVSVIAFLDRVNIAYAGMTMKDTLSWLSPEVFGLGAGIFFVGYVLFEVPASLLAARFNAMHWVARIMFSWGLVCVLMTTMSTELEFYVYRFLLGLCEASLYPVIYSLLIPKWFLPQERAKAISLMLTSLLISTIIGAPLAGVLLELNVFGFHGWQTLFIVEAVPALIFAFIFAKWMKATPQEASWVTPEEKAFIARELEREEANKVKVKKYTTLQALTDPKVLRLCLIYFLWVIGFWGFSFWMPQVLKQLSGWSPSLVGWSIVFPMTAALIVQVWCGHSSAKTGEKRWHTAVPLFVGAAGLAATPFSPNPLVSLFFICCSAIGVYAGMGVWWTMPTTFLSGAAAAGAMGLINSSGNVGGWVGPYMLGFLNQTTGSFTIGYLVMGGCMFLAGLLILTLKKENATNDTTTHNASTM</sequence>
<comment type="subcellular location">
    <subcellularLocation>
        <location evidence="1">Cell membrane</location>
        <topology evidence="1">Multi-pass membrane protein</topology>
    </subcellularLocation>
</comment>
<feature type="transmembrane region" description="Helical" evidence="6">
    <location>
        <begin position="263"/>
        <end position="283"/>
    </location>
</feature>
<keyword evidence="3 6" id="KW-0812">Transmembrane</keyword>
<dbReference type="Pfam" id="PF07690">
    <property type="entry name" value="MFS_1"/>
    <property type="match status" value="1"/>
</dbReference>
<keyword evidence="4 6" id="KW-1133">Transmembrane helix</keyword>
<feature type="transmembrane region" description="Helical" evidence="6">
    <location>
        <begin position="353"/>
        <end position="372"/>
    </location>
</feature>
<keyword evidence="9" id="KW-1185">Reference proteome</keyword>
<name>A0ABS2GK00_9FIRM</name>
<organism evidence="8 9">
    <name type="scientific">Veillonella magna</name>
    <dbReference type="NCBI Taxonomy" id="464322"/>
    <lineage>
        <taxon>Bacteria</taxon>
        <taxon>Bacillati</taxon>
        <taxon>Bacillota</taxon>
        <taxon>Negativicutes</taxon>
        <taxon>Veillonellales</taxon>
        <taxon>Veillonellaceae</taxon>
        <taxon>Veillonella</taxon>
    </lineage>
</organism>
<evidence type="ECO:0000256" key="2">
    <source>
        <dbReference type="ARBA" id="ARBA00022448"/>
    </source>
</evidence>
<evidence type="ECO:0000313" key="8">
    <source>
        <dbReference type="EMBL" id="MBM6913587.1"/>
    </source>
</evidence>
<dbReference type="InterPro" id="IPR036259">
    <property type="entry name" value="MFS_trans_sf"/>
</dbReference>
<feature type="transmembrane region" description="Helical" evidence="6">
    <location>
        <begin position="329"/>
        <end position="347"/>
    </location>
</feature>
<evidence type="ECO:0000256" key="5">
    <source>
        <dbReference type="ARBA" id="ARBA00023136"/>
    </source>
</evidence>
<dbReference type="InterPro" id="IPR020846">
    <property type="entry name" value="MFS_dom"/>
</dbReference>
<dbReference type="CDD" id="cd17319">
    <property type="entry name" value="MFS_ExuT_GudP_like"/>
    <property type="match status" value="1"/>
</dbReference>
<reference evidence="8 9" key="1">
    <citation type="journal article" date="2021" name="Sci. Rep.">
        <title>The distribution of antibiotic resistance genes in chicken gut microbiota commensals.</title>
        <authorList>
            <person name="Juricova H."/>
            <person name="Matiasovicova J."/>
            <person name="Kubasova T."/>
            <person name="Cejkova D."/>
            <person name="Rychlik I."/>
        </authorList>
    </citation>
    <scope>NUCLEOTIDE SEQUENCE [LARGE SCALE GENOMIC DNA]</scope>
    <source>
        <strain evidence="8 9">An537</strain>
    </source>
</reference>
<feature type="domain" description="Major facilitator superfamily (MFS) profile" evidence="7">
    <location>
        <begin position="36"/>
        <end position="443"/>
    </location>
</feature>
<dbReference type="SUPFAM" id="SSF103473">
    <property type="entry name" value="MFS general substrate transporter"/>
    <property type="match status" value="1"/>
</dbReference>
<dbReference type="PROSITE" id="PS50850">
    <property type="entry name" value="MFS"/>
    <property type="match status" value="1"/>
</dbReference>
<feature type="transmembrane region" description="Helical" evidence="6">
    <location>
        <begin position="128"/>
        <end position="150"/>
    </location>
</feature>
<evidence type="ECO:0000256" key="6">
    <source>
        <dbReference type="SAM" id="Phobius"/>
    </source>
</evidence>
<evidence type="ECO:0000256" key="3">
    <source>
        <dbReference type="ARBA" id="ARBA00022692"/>
    </source>
</evidence>
<protein>
    <submittedName>
        <fullName evidence="8">MFS transporter</fullName>
    </submittedName>
</protein>
<dbReference type="PANTHER" id="PTHR43791">
    <property type="entry name" value="PERMEASE-RELATED"/>
    <property type="match status" value="1"/>
</dbReference>
<dbReference type="InterPro" id="IPR011701">
    <property type="entry name" value="MFS"/>
</dbReference>
<feature type="transmembrane region" description="Helical" evidence="6">
    <location>
        <begin position="103"/>
        <end position="122"/>
    </location>
</feature>
<gene>
    <name evidence="8" type="ORF">H6A01_09690</name>
</gene>
<keyword evidence="5 6" id="KW-0472">Membrane</keyword>
<feature type="transmembrane region" description="Helical" evidence="6">
    <location>
        <begin position="162"/>
        <end position="185"/>
    </location>
</feature>
<comment type="caution">
    <text evidence="8">The sequence shown here is derived from an EMBL/GenBank/DDBJ whole genome shotgun (WGS) entry which is preliminary data.</text>
</comment>
<evidence type="ECO:0000313" key="9">
    <source>
        <dbReference type="Proteomes" id="UP000707138"/>
    </source>
</evidence>
<accession>A0ABS2GK00</accession>
<proteinExistence type="predicted"/>
<feature type="transmembrane region" description="Helical" evidence="6">
    <location>
        <begin position="72"/>
        <end position="96"/>
    </location>
</feature>
<keyword evidence="2" id="KW-0813">Transport</keyword>
<feature type="transmembrane region" description="Helical" evidence="6">
    <location>
        <begin position="419"/>
        <end position="438"/>
    </location>
</feature>
<feature type="transmembrane region" description="Helical" evidence="6">
    <location>
        <begin position="197"/>
        <end position="214"/>
    </location>
</feature>
<dbReference type="Proteomes" id="UP000707138">
    <property type="component" value="Unassembled WGS sequence"/>
</dbReference>
<evidence type="ECO:0000259" key="7">
    <source>
        <dbReference type="PROSITE" id="PS50850"/>
    </source>
</evidence>
<dbReference type="EMBL" id="JACJLA010000025">
    <property type="protein sequence ID" value="MBM6913587.1"/>
    <property type="molecule type" value="Genomic_DNA"/>
</dbReference>